<dbReference type="KEGG" id="ocm:CBP12_05360"/>
<gene>
    <name evidence="3" type="ORF">CBP12_05360</name>
</gene>
<dbReference type="InterPro" id="IPR024402">
    <property type="entry name" value="DUF2726"/>
</dbReference>
<evidence type="ECO:0000313" key="4">
    <source>
        <dbReference type="Proteomes" id="UP000243793"/>
    </source>
</evidence>
<evidence type="ECO:0000313" key="3">
    <source>
        <dbReference type="EMBL" id="ART79650.1"/>
    </source>
</evidence>
<dbReference type="Pfam" id="PF10881">
    <property type="entry name" value="DUF2726"/>
    <property type="match status" value="1"/>
</dbReference>
<feature type="domain" description="DUF2726" evidence="2">
    <location>
        <begin position="14"/>
        <end position="134"/>
    </location>
</feature>
<reference evidence="4" key="1">
    <citation type="submission" date="2017-05" db="EMBL/GenBank/DDBJ databases">
        <authorList>
            <person name="Sung H."/>
        </authorList>
    </citation>
    <scope>NUCLEOTIDE SEQUENCE [LARGE SCALE GENOMIC DNA]</scope>
    <source>
        <strain evidence="4">AMac2203</strain>
    </source>
</reference>
<dbReference type="AlphaFoldDB" id="A0A1Y0CWC0"/>
<evidence type="ECO:0000259" key="2">
    <source>
        <dbReference type="Pfam" id="PF10881"/>
    </source>
</evidence>
<sequence>MYLAPCPKPPFQQKPLFSAQQLSALKLIDEAMGGQVRVFANVSVAQLMTLNPKLSKSQRELASQQLYGEALDFILCSPHDLKVRATVLLAESGLSKKEQRKQQQFWHALRAAGLPVIELCARNWPSPSELRSEILTACKAPSPAPQASTRLGTARVEPVFSPLDNEPSIEDNEPVIKISAND</sequence>
<dbReference type="Proteomes" id="UP000243793">
    <property type="component" value="Chromosome"/>
</dbReference>
<dbReference type="EMBL" id="CP021376">
    <property type="protein sequence ID" value="ART79650.1"/>
    <property type="molecule type" value="Genomic_DNA"/>
</dbReference>
<name>A0A1Y0CWC0_9GAMM</name>
<proteinExistence type="predicted"/>
<organism evidence="3 4">
    <name type="scientific">Oceanisphaera avium</name>
    <dbReference type="NCBI Taxonomy" id="1903694"/>
    <lineage>
        <taxon>Bacteria</taxon>
        <taxon>Pseudomonadati</taxon>
        <taxon>Pseudomonadota</taxon>
        <taxon>Gammaproteobacteria</taxon>
        <taxon>Aeromonadales</taxon>
        <taxon>Aeromonadaceae</taxon>
        <taxon>Oceanisphaera</taxon>
    </lineage>
</organism>
<feature type="region of interest" description="Disordered" evidence="1">
    <location>
        <begin position="161"/>
        <end position="182"/>
    </location>
</feature>
<accession>A0A1Y0CWC0</accession>
<evidence type="ECO:0000256" key="1">
    <source>
        <dbReference type="SAM" id="MobiDB-lite"/>
    </source>
</evidence>
<protein>
    <recommendedName>
        <fullName evidence="2">DUF2726 domain-containing protein</fullName>
    </recommendedName>
</protein>
<keyword evidence="4" id="KW-1185">Reference proteome</keyword>